<accession>A0A8J3EAN7</accession>
<evidence type="ECO:0000256" key="3">
    <source>
        <dbReference type="SAM" id="MobiDB-lite"/>
    </source>
</evidence>
<comment type="catalytic activity">
    <reaction evidence="1">
        <text>ATP + protein L-histidine = ADP + protein N-phospho-L-histidine.</text>
        <dbReference type="EC" id="2.7.13.3"/>
    </reaction>
</comment>
<reference evidence="4 5" key="1">
    <citation type="journal article" date="2014" name="Int. J. Syst. Evol. Microbiol.">
        <title>Complete genome sequence of Corynebacterium casei LMG S-19264T (=DSM 44701T), isolated from a smear-ripened cheese.</title>
        <authorList>
            <consortium name="US DOE Joint Genome Institute (JGI-PGF)"/>
            <person name="Walter F."/>
            <person name="Albersmeier A."/>
            <person name="Kalinowski J."/>
            <person name="Ruckert C."/>
        </authorList>
    </citation>
    <scope>NUCLEOTIDE SEQUENCE [LARGE SCALE GENOMIC DNA]</scope>
    <source>
        <strain evidence="4 5">CGMCC 1.16330</strain>
    </source>
</reference>
<dbReference type="InterPro" id="IPR003661">
    <property type="entry name" value="HisK_dim/P_dom"/>
</dbReference>
<protein>
    <recommendedName>
        <fullName evidence="2">histidine kinase</fullName>
        <ecNumber evidence="2">2.7.13.3</ecNumber>
    </recommendedName>
</protein>
<dbReference type="AlphaFoldDB" id="A0A8J3EAN7"/>
<feature type="region of interest" description="Disordered" evidence="3">
    <location>
        <begin position="1"/>
        <end position="30"/>
    </location>
</feature>
<dbReference type="RefSeq" id="WP_188897490.1">
    <property type="nucleotide sequence ID" value="NZ_BMKS01000001.1"/>
</dbReference>
<dbReference type="GO" id="GO:0000155">
    <property type="term" value="F:phosphorelay sensor kinase activity"/>
    <property type="evidence" value="ECO:0007669"/>
    <property type="project" value="InterPro"/>
</dbReference>
<dbReference type="Proteomes" id="UP000597507">
    <property type="component" value="Unassembled WGS sequence"/>
</dbReference>
<dbReference type="Gene3D" id="1.10.287.130">
    <property type="match status" value="1"/>
</dbReference>
<dbReference type="CDD" id="cd00082">
    <property type="entry name" value="HisKA"/>
    <property type="match status" value="1"/>
</dbReference>
<gene>
    <name evidence="4" type="ORF">GCM10010964_01820</name>
</gene>
<keyword evidence="5" id="KW-1185">Reference proteome</keyword>
<evidence type="ECO:0000256" key="1">
    <source>
        <dbReference type="ARBA" id="ARBA00000085"/>
    </source>
</evidence>
<organism evidence="4 5">
    <name type="scientific">Caldovatus sediminis</name>
    <dbReference type="NCBI Taxonomy" id="2041189"/>
    <lineage>
        <taxon>Bacteria</taxon>
        <taxon>Pseudomonadati</taxon>
        <taxon>Pseudomonadota</taxon>
        <taxon>Alphaproteobacteria</taxon>
        <taxon>Acetobacterales</taxon>
        <taxon>Roseomonadaceae</taxon>
        <taxon>Caldovatus</taxon>
    </lineage>
</organism>
<feature type="compositionally biased region" description="Low complexity" evidence="3">
    <location>
        <begin position="1"/>
        <end position="12"/>
    </location>
</feature>
<dbReference type="EC" id="2.7.13.3" evidence="2"/>
<evidence type="ECO:0000313" key="5">
    <source>
        <dbReference type="Proteomes" id="UP000597507"/>
    </source>
</evidence>
<name>A0A8J3EAN7_9PROT</name>
<dbReference type="EMBL" id="BMKS01000001">
    <property type="protein sequence ID" value="GGG17210.1"/>
    <property type="molecule type" value="Genomic_DNA"/>
</dbReference>
<comment type="caution">
    <text evidence="4">The sequence shown here is derived from an EMBL/GenBank/DDBJ whole genome shotgun (WGS) entry which is preliminary data.</text>
</comment>
<evidence type="ECO:0000313" key="4">
    <source>
        <dbReference type="EMBL" id="GGG17210.1"/>
    </source>
</evidence>
<sequence>MEEASLGPAAPGEEGRPAREAGGDGGPAPAELAARAARQRLLAALAPPLQHEVNNLLTVLFANVESLRRALPEEGPAQRQIERVALASRRLDAVVRAFTVLARRPLPDLAAVDPGAALAAVEPLLRLVAGSRISLAIEQAQGLAPVRLDRTLFDLGLLETARDAVARLSCGGTVRLALGPAAGGGAALVISGLPPAPPTAALSALAEGAGGRLEASEAPGDRVTLTLVLPPAPEEAAPPRS</sequence>
<feature type="compositionally biased region" description="Basic and acidic residues" evidence="3">
    <location>
        <begin position="13"/>
        <end position="22"/>
    </location>
</feature>
<proteinExistence type="predicted"/>
<evidence type="ECO:0000256" key="2">
    <source>
        <dbReference type="ARBA" id="ARBA00012438"/>
    </source>
</evidence>